<evidence type="ECO:0000313" key="4">
    <source>
        <dbReference type="Proteomes" id="UP000035268"/>
    </source>
</evidence>
<sequence>MTRPAVPSPELTRDQPWPGLVAFSESSRDFFHGRAEETAELLRRVKRSRLSVLYSISGVGKTSLLRAGVFPQLREERFIPVYLRLSFDENCTVEVLRDQVLSAVRAALKDAGITVESSEERPLERTDRTLWETFNRAGLFFWTPRNRPAVPVLVFDQFEEAFTLGRRCPRAVDALLEDLSCLAEHRVPRAAAAMIEAAAERGEDPPFEYQLDRVRLLLSLREDFLCELLALRDRCPSIMSNEMRLEPFSGEAAFGALRASGQHLMDEPTAETIVRMAAGASPNAALDDILVEPALLSLMCFELNRRRIEQGRTDIGADLLSGVGRRVFEEFYDATMAAVADPVARAVEDALLTGDGRRMFAPVEDFIRGTGLETAPARRAVDLLVERRLLHIENVRGVAMIELTHDVLTPIVRARRESAERARREAPPSSRAQALQGRRRQCGAARPPARGTDRLELVVLRPDPCPLLRDIHQAPRYPGRPQPPDPGRGGSPQHFVQVCIPRSAPSEIQLDGDAVSKAAGRPGYCRERP</sequence>
<evidence type="ECO:0000313" key="3">
    <source>
        <dbReference type="EMBL" id="AKJ63926.1"/>
    </source>
</evidence>
<feature type="domain" description="Novel STAND NTPase 1" evidence="2">
    <location>
        <begin position="16"/>
        <end position="408"/>
    </location>
</feature>
<dbReference type="AlphaFoldDB" id="A0A0G3EBU3"/>
<proteinExistence type="predicted"/>
<evidence type="ECO:0000256" key="1">
    <source>
        <dbReference type="SAM" id="MobiDB-lite"/>
    </source>
</evidence>
<dbReference type="Gene3D" id="3.40.50.300">
    <property type="entry name" value="P-loop containing nucleotide triphosphate hydrolases"/>
    <property type="match status" value="1"/>
</dbReference>
<dbReference type="EMBL" id="CP010904">
    <property type="protein sequence ID" value="AKJ63926.1"/>
    <property type="molecule type" value="Genomic_DNA"/>
</dbReference>
<dbReference type="SUPFAM" id="SSF52540">
    <property type="entry name" value="P-loop containing nucleoside triphosphate hydrolases"/>
    <property type="match status" value="1"/>
</dbReference>
<accession>A0A0G3EBU3</accession>
<dbReference type="InterPro" id="IPR049052">
    <property type="entry name" value="nSTAND1"/>
</dbReference>
<feature type="region of interest" description="Disordered" evidence="1">
    <location>
        <begin position="418"/>
        <end position="449"/>
    </location>
</feature>
<dbReference type="Proteomes" id="UP000035268">
    <property type="component" value="Chromosome"/>
</dbReference>
<dbReference type="Pfam" id="PF20703">
    <property type="entry name" value="nSTAND1"/>
    <property type="match status" value="1"/>
</dbReference>
<organism evidence="3 4">
    <name type="scientific">Kiritimatiella glycovorans</name>
    <dbReference type="NCBI Taxonomy" id="1307763"/>
    <lineage>
        <taxon>Bacteria</taxon>
        <taxon>Pseudomonadati</taxon>
        <taxon>Kiritimatiellota</taxon>
        <taxon>Kiritimatiellia</taxon>
        <taxon>Kiritimatiellales</taxon>
        <taxon>Kiritimatiellaceae</taxon>
        <taxon>Kiritimatiella</taxon>
    </lineage>
</organism>
<feature type="region of interest" description="Disordered" evidence="1">
    <location>
        <begin position="469"/>
        <end position="529"/>
    </location>
</feature>
<dbReference type="KEGG" id="vbl:L21SP4_00657"/>
<name>A0A0G3EBU3_9BACT</name>
<dbReference type="STRING" id="1307763.L21SP4_00657"/>
<gene>
    <name evidence="3" type="ORF">L21SP4_00657</name>
</gene>
<keyword evidence="4" id="KW-1185">Reference proteome</keyword>
<reference evidence="4" key="1">
    <citation type="submission" date="2015-02" db="EMBL/GenBank/DDBJ databases">
        <title>Description and complete genome sequence of the first cultured representative of the subdivision 5 of the Verrucomicrobia phylum.</title>
        <authorList>
            <person name="Spring S."/>
            <person name="Bunk B."/>
            <person name="Sproer C."/>
            <person name="Klenk H.-P."/>
        </authorList>
    </citation>
    <scope>NUCLEOTIDE SEQUENCE [LARGE SCALE GENOMIC DNA]</scope>
    <source>
        <strain evidence="4">L21-Fru-AB</strain>
    </source>
</reference>
<dbReference type="RefSeq" id="WP_052881310.1">
    <property type="nucleotide sequence ID" value="NZ_CP010904.1"/>
</dbReference>
<dbReference type="OrthoDB" id="5559045at2"/>
<reference evidence="3 4" key="2">
    <citation type="journal article" date="2016" name="ISME J.">
        <title>Characterization of the first cultured representative of Verrucomicrobia subdivision 5 indicates the proposal of a novel phylum.</title>
        <authorList>
            <person name="Spring S."/>
            <person name="Bunk B."/>
            <person name="Sproer C."/>
            <person name="Schumann P."/>
            <person name="Rohde M."/>
            <person name="Tindall B.J."/>
            <person name="Klenk H.P."/>
        </authorList>
    </citation>
    <scope>NUCLEOTIDE SEQUENCE [LARGE SCALE GENOMIC DNA]</scope>
    <source>
        <strain evidence="3 4">L21-Fru-AB</strain>
    </source>
</reference>
<dbReference type="InterPro" id="IPR027417">
    <property type="entry name" value="P-loop_NTPase"/>
</dbReference>
<protein>
    <recommendedName>
        <fullName evidence="2">Novel STAND NTPase 1 domain-containing protein</fullName>
    </recommendedName>
</protein>
<evidence type="ECO:0000259" key="2">
    <source>
        <dbReference type="Pfam" id="PF20703"/>
    </source>
</evidence>